<keyword evidence="3 10" id="KW-0716">Sensory transduction</keyword>
<evidence type="ECO:0000256" key="10">
    <source>
        <dbReference type="RuleBase" id="RU351113"/>
    </source>
</evidence>
<sequence length="380" mass="43736">MSYQRHSKVFNKINKILEIKIPIASFCVTNEPLMLYRVLIRAPFIATVMCILGATMHIANTFEGYLNTNIAVSLIILCGSIQVFFKTFSMRYHQKSVTKIMYKIKSLHNQYENTKLNYIAEESLTKFGNIWIICCRLETALMFSAVTSIMIYNIFKGDSGTNIEIPFLPKTIFYYNKILQILQLILTELATVCVICTDMCLAFFVFEILAASEILCQYISLNINIIDESPDFFKIITLRYFEIVKSIKLFNSIYSIMSLVQFVTSAFLSFITFFIVQTNPMNPIGYVIVLAILSQFFIPCLFGELLKVRIEKFSTVLNFANWYDFSLKNQKKFLFILGITQKEYGLKAAGMFDINIFVFIDIVKMALSWCTFVLTLGSNL</sequence>
<dbReference type="GO" id="GO:0004984">
    <property type="term" value="F:olfactory receptor activity"/>
    <property type="evidence" value="ECO:0007669"/>
    <property type="project" value="InterPro"/>
</dbReference>
<name>A0A3F2ZEF7_PHLPP</name>
<keyword evidence="2" id="KW-1003">Cell membrane</keyword>
<evidence type="ECO:0000256" key="4">
    <source>
        <dbReference type="ARBA" id="ARBA00022692"/>
    </source>
</evidence>
<feature type="transmembrane region" description="Helical" evidence="10">
    <location>
        <begin position="38"/>
        <end position="59"/>
    </location>
</feature>
<feature type="transmembrane region" description="Helical" evidence="10">
    <location>
        <begin position="283"/>
        <end position="302"/>
    </location>
</feature>
<comment type="subcellular location">
    <subcellularLocation>
        <location evidence="1 10">Cell membrane</location>
        <topology evidence="1 10">Multi-pass membrane protein</topology>
    </subcellularLocation>
</comment>
<keyword evidence="5 10" id="KW-0552">Olfaction</keyword>
<protein>
    <recommendedName>
        <fullName evidence="10">Odorant receptor</fullName>
    </recommendedName>
</protein>
<dbReference type="GO" id="GO:0007165">
    <property type="term" value="P:signal transduction"/>
    <property type="evidence" value="ECO:0007669"/>
    <property type="project" value="UniProtKB-KW"/>
</dbReference>
<dbReference type="InterPro" id="IPR004117">
    <property type="entry name" value="7tm6_olfct_rcpt"/>
</dbReference>
<dbReference type="VEuPathDB" id="VectorBase:PPAI013214"/>
<evidence type="ECO:0000256" key="7">
    <source>
        <dbReference type="ARBA" id="ARBA00023136"/>
    </source>
</evidence>
<feature type="transmembrane region" description="Helical" evidence="10">
    <location>
        <begin position="356"/>
        <end position="377"/>
    </location>
</feature>
<proteinExistence type="inferred from homology"/>
<keyword evidence="6 10" id="KW-1133">Transmembrane helix</keyword>
<organism evidence="11 12">
    <name type="scientific">Phlebotomus papatasi</name>
    <name type="common">Sandfly</name>
    <dbReference type="NCBI Taxonomy" id="29031"/>
    <lineage>
        <taxon>Eukaryota</taxon>
        <taxon>Metazoa</taxon>
        <taxon>Ecdysozoa</taxon>
        <taxon>Arthropoda</taxon>
        <taxon>Hexapoda</taxon>
        <taxon>Insecta</taxon>
        <taxon>Pterygota</taxon>
        <taxon>Neoptera</taxon>
        <taxon>Endopterygota</taxon>
        <taxon>Diptera</taxon>
        <taxon>Nematocera</taxon>
        <taxon>Psychodoidea</taxon>
        <taxon>Psychodidae</taxon>
        <taxon>Phlebotomus</taxon>
        <taxon>Phlebotomus</taxon>
    </lineage>
</organism>
<evidence type="ECO:0000256" key="9">
    <source>
        <dbReference type="ARBA" id="ARBA00023224"/>
    </source>
</evidence>
<dbReference type="Pfam" id="PF02949">
    <property type="entry name" value="7tm_6"/>
    <property type="match status" value="1"/>
</dbReference>
<keyword evidence="7 10" id="KW-0472">Membrane</keyword>
<dbReference type="EMBL" id="AJVK01025281">
    <property type="status" value="NOT_ANNOTATED_CDS"/>
    <property type="molecule type" value="Genomic_DNA"/>
</dbReference>
<dbReference type="Proteomes" id="UP000092462">
    <property type="component" value="Unassembled WGS sequence"/>
</dbReference>
<dbReference type="VEuPathDB" id="VectorBase:PPAPM1_007398"/>
<evidence type="ECO:0000256" key="3">
    <source>
        <dbReference type="ARBA" id="ARBA00022606"/>
    </source>
</evidence>
<comment type="similarity">
    <text evidence="10">Belongs to the insect chemoreceptor superfamily. Heteromeric odorant receptor channel (TC 1.A.69) family.</text>
</comment>
<evidence type="ECO:0000256" key="8">
    <source>
        <dbReference type="ARBA" id="ARBA00023170"/>
    </source>
</evidence>
<dbReference type="AlphaFoldDB" id="A0A3F2ZEF7"/>
<dbReference type="GO" id="GO:0005549">
    <property type="term" value="F:odorant binding"/>
    <property type="evidence" value="ECO:0007669"/>
    <property type="project" value="InterPro"/>
</dbReference>
<evidence type="ECO:0000256" key="5">
    <source>
        <dbReference type="ARBA" id="ARBA00022725"/>
    </source>
</evidence>
<keyword evidence="8 10" id="KW-0675">Receptor</keyword>
<evidence type="ECO:0000256" key="6">
    <source>
        <dbReference type="ARBA" id="ARBA00022989"/>
    </source>
</evidence>
<keyword evidence="12" id="KW-1185">Reference proteome</keyword>
<accession>A0A3F2ZEF7</accession>
<dbReference type="PANTHER" id="PTHR21137:SF35">
    <property type="entry name" value="ODORANT RECEPTOR 19A-RELATED"/>
    <property type="match status" value="1"/>
</dbReference>
<evidence type="ECO:0000256" key="1">
    <source>
        <dbReference type="ARBA" id="ARBA00004651"/>
    </source>
</evidence>
<keyword evidence="9 10" id="KW-0807">Transducer</keyword>
<comment type="caution">
    <text evidence="10">Lacks conserved residue(s) required for the propagation of feature annotation.</text>
</comment>
<feature type="transmembrane region" description="Helical" evidence="10">
    <location>
        <begin position="253"/>
        <end position="277"/>
    </location>
</feature>
<evidence type="ECO:0000313" key="12">
    <source>
        <dbReference type="Proteomes" id="UP000092462"/>
    </source>
</evidence>
<feature type="transmembrane region" description="Helical" evidence="10">
    <location>
        <begin position="65"/>
        <end position="85"/>
    </location>
</feature>
<evidence type="ECO:0000313" key="11">
    <source>
        <dbReference type="EnsemblMetazoa" id="PPAI013214-PA"/>
    </source>
</evidence>
<dbReference type="PANTHER" id="PTHR21137">
    <property type="entry name" value="ODORANT RECEPTOR"/>
    <property type="match status" value="1"/>
</dbReference>
<dbReference type="GO" id="GO:0005886">
    <property type="term" value="C:plasma membrane"/>
    <property type="evidence" value="ECO:0007669"/>
    <property type="project" value="UniProtKB-SubCell"/>
</dbReference>
<evidence type="ECO:0000256" key="2">
    <source>
        <dbReference type="ARBA" id="ARBA00022475"/>
    </source>
</evidence>
<reference evidence="11" key="1">
    <citation type="submission" date="2022-08" db="UniProtKB">
        <authorList>
            <consortium name="EnsemblMetazoa"/>
        </authorList>
    </citation>
    <scope>IDENTIFICATION</scope>
    <source>
        <strain evidence="11">Israel</strain>
    </source>
</reference>
<dbReference type="EnsemblMetazoa" id="PPAI013214-RA">
    <property type="protein sequence ID" value="PPAI013214-PA"/>
    <property type="gene ID" value="PPAI013214"/>
</dbReference>
<keyword evidence="4 10" id="KW-0812">Transmembrane</keyword>